<dbReference type="SUPFAM" id="SSF58113">
    <property type="entry name" value="Apolipoprotein A-I"/>
    <property type="match status" value="1"/>
</dbReference>
<name>M8B2Q2_AEGTA</name>
<dbReference type="EnsemblPlants" id="EMT07860">
    <property type="protein sequence ID" value="EMT07860"/>
    <property type="gene ID" value="F775_29107"/>
</dbReference>
<dbReference type="PANTHER" id="PTHR34360:SF1">
    <property type="entry name" value="OS08G0519400 PROTEIN"/>
    <property type="match status" value="1"/>
</dbReference>
<reference evidence="1" key="1">
    <citation type="submission" date="2015-06" db="UniProtKB">
        <authorList>
            <consortium name="EnsemblPlants"/>
        </authorList>
    </citation>
    <scope>IDENTIFICATION</scope>
</reference>
<dbReference type="Gene3D" id="1.20.120.20">
    <property type="entry name" value="Apolipoprotein"/>
    <property type="match status" value="1"/>
</dbReference>
<evidence type="ECO:0000313" key="1">
    <source>
        <dbReference type="EnsemblPlants" id="EMT07860"/>
    </source>
</evidence>
<protein>
    <submittedName>
        <fullName evidence="1">Uncharacterized protein</fullName>
    </submittedName>
</protein>
<accession>M8B2Q2</accession>
<dbReference type="AlphaFoldDB" id="M8B2Q2"/>
<proteinExistence type="predicted"/>
<dbReference type="PANTHER" id="PTHR34360">
    <property type="entry name" value="OS08G0519400 PROTEIN"/>
    <property type="match status" value="1"/>
</dbReference>
<dbReference type="SUPFAM" id="SSF58100">
    <property type="entry name" value="Bacterial hemolysins"/>
    <property type="match status" value="1"/>
</dbReference>
<organism evidence="1">
    <name type="scientific">Aegilops tauschii</name>
    <name type="common">Tausch's goatgrass</name>
    <name type="synonym">Aegilops squarrosa</name>
    <dbReference type="NCBI Taxonomy" id="37682"/>
    <lineage>
        <taxon>Eukaryota</taxon>
        <taxon>Viridiplantae</taxon>
        <taxon>Streptophyta</taxon>
        <taxon>Embryophyta</taxon>
        <taxon>Tracheophyta</taxon>
        <taxon>Spermatophyta</taxon>
        <taxon>Magnoliopsida</taxon>
        <taxon>Liliopsida</taxon>
        <taxon>Poales</taxon>
        <taxon>Poaceae</taxon>
        <taxon>BOP clade</taxon>
        <taxon>Pooideae</taxon>
        <taxon>Triticodae</taxon>
        <taxon>Triticeae</taxon>
        <taxon>Triticinae</taxon>
        <taxon>Aegilops</taxon>
    </lineage>
</organism>
<dbReference type="Gene3D" id="1.20.5.340">
    <property type="match status" value="1"/>
</dbReference>
<sequence>MSSLFVDTHSTVWPVRQLESVNDDFFNLKIYLRQPFECAYKNRMYMSVFTAAERSQDLKSKDDGIAKLEKDIGEKSQKIATLQSEITSLQKKGSVAAEEQAGKAIARVVELEEQIEKLNKEIEAQSSQRTTLEARANKAEKKVQDLNSKLESLQKANGEQKRMIQKTERALKVAEEELMRLQLEATTKAKQLTEVHGAWLPPWLVTHSAQYLEVVSGHWNEHGKPAMDIFLQKASEKSAHAKKWAEPHIETAKLKLVPVKEKLAVLKKNAEPYVEKASAKSVEVYEASRDAITPHFVKFKEVSDPYFQEAKKISKPYIDQVAEVTKPHVEKVRSTLKPYTKRAVHVYGTFLESATTYHRQAQATISDYLHQHEITKSLVTKELVWFLASALLALPVFIMYRLLVETFCMKKQKRSPRNGNGNNGNRRHKRRHAEKNQSMLFPDEAVLSCPCILNQTRTNNWSNTDGKGSREAESNLEQIDLKGIG</sequence>